<name>A0A8I0L4K0_XANCI</name>
<dbReference type="Pfam" id="PF01501">
    <property type="entry name" value="Glyco_transf_8"/>
    <property type="match status" value="1"/>
</dbReference>
<comment type="caution">
    <text evidence="1">The sequence shown here is derived from an EMBL/GenBank/DDBJ whole genome shotgun (WGS) entry which is preliminary data.</text>
</comment>
<dbReference type="Proteomes" id="UP000653002">
    <property type="component" value="Unassembled WGS sequence"/>
</dbReference>
<organism evidence="1 2">
    <name type="scientific">Xanthomonas citri pv. citri</name>
    <dbReference type="NCBI Taxonomy" id="611301"/>
    <lineage>
        <taxon>Bacteria</taxon>
        <taxon>Pseudomonadati</taxon>
        <taxon>Pseudomonadota</taxon>
        <taxon>Gammaproteobacteria</taxon>
        <taxon>Lysobacterales</taxon>
        <taxon>Lysobacteraceae</taxon>
        <taxon>Xanthomonas</taxon>
    </lineage>
</organism>
<dbReference type="InterPro" id="IPR002495">
    <property type="entry name" value="Glyco_trans_8"/>
</dbReference>
<evidence type="ECO:0000313" key="2">
    <source>
        <dbReference type="Proteomes" id="UP000653002"/>
    </source>
</evidence>
<dbReference type="AlphaFoldDB" id="A0A8I0L4K0"/>
<sequence length="81" mass="9356">ADQAILRNLAAPYGNEVCFYYPPKDLLQCFSIKKFGKRISMATYYRCMFSSILPDSLEKVLYLDCDIVILGDISEFWNTDL</sequence>
<dbReference type="Gene3D" id="3.90.550.10">
    <property type="entry name" value="Spore Coat Polysaccharide Biosynthesis Protein SpsA, Chain A"/>
    <property type="match status" value="1"/>
</dbReference>
<dbReference type="EMBL" id="JAABFR010001983">
    <property type="protein sequence ID" value="MBD4339070.1"/>
    <property type="molecule type" value="Genomic_DNA"/>
</dbReference>
<keyword evidence="1" id="KW-0808">Transferase</keyword>
<feature type="non-terminal residue" evidence="1">
    <location>
        <position position="81"/>
    </location>
</feature>
<dbReference type="GO" id="GO:0016757">
    <property type="term" value="F:glycosyltransferase activity"/>
    <property type="evidence" value="ECO:0007669"/>
    <property type="project" value="InterPro"/>
</dbReference>
<gene>
    <name evidence="1" type="ORF">GUH15_24045</name>
</gene>
<evidence type="ECO:0000313" key="1">
    <source>
        <dbReference type="EMBL" id="MBD4339070.1"/>
    </source>
</evidence>
<accession>A0A8I0L4K0</accession>
<dbReference type="InterPro" id="IPR029044">
    <property type="entry name" value="Nucleotide-diphossugar_trans"/>
</dbReference>
<reference evidence="1" key="1">
    <citation type="submission" date="2020-01" db="EMBL/GenBank/DDBJ databases">
        <authorList>
            <person name="Richard D."/>
        </authorList>
    </citation>
    <scope>NUCLEOTIDE SEQUENCE</scope>
    <source>
        <strain evidence="1">JP541</strain>
    </source>
</reference>
<feature type="non-terminal residue" evidence="1">
    <location>
        <position position="1"/>
    </location>
</feature>
<dbReference type="SUPFAM" id="SSF53448">
    <property type="entry name" value="Nucleotide-diphospho-sugar transferases"/>
    <property type="match status" value="1"/>
</dbReference>
<proteinExistence type="predicted"/>
<protein>
    <submittedName>
        <fullName evidence="1">Glycosyltransferase family 8 protein</fullName>
    </submittedName>
</protein>